<dbReference type="PROSITE" id="PS50280">
    <property type="entry name" value="SET"/>
    <property type="match status" value="1"/>
</dbReference>
<dbReference type="GO" id="GO:0008170">
    <property type="term" value="F:N-methyltransferase activity"/>
    <property type="evidence" value="ECO:0007669"/>
    <property type="project" value="UniProtKB-ARBA"/>
</dbReference>
<evidence type="ECO:0000256" key="7">
    <source>
        <dbReference type="ARBA" id="ARBA00022723"/>
    </source>
</evidence>
<gene>
    <name evidence="18" type="ORF">MNOR_LOCUS8031</name>
</gene>
<dbReference type="Gene3D" id="2.170.270.10">
    <property type="entry name" value="SET domain"/>
    <property type="match status" value="1"/>
</dbReference>
<evidence type="ECO:0000256" key="14">
    <source>
        <dbReference type="ARBA" id="ARBA00093680"/>
    </source>
</evidence>
<comment type="caution">
    <text evidence="18">The sequence shown here is derived from an EMBL/GenBank/DDBJ whole genome shotgun (WGS) entry which is preliminary data.</text>
</comment>
<keyword evidence="4" id="KW-0489">Methyltransferase</keyword>
<dbReference type="GO" id="GO:0008276">
    <property type="term" value="F:protein methyltransferase activity"/>
    <property type="evidence" value="ECO:0007669"/>
    <property type="project" value="UniProtKB-ARBA"/>
</dbReference>
<dbReference type="SUPFAM" id="SSF82199">
    <property type="entry name" value="SET domain"/>
    <property type="match status" value="1"/>
</dbReference>
<dbReference type="PANTHER" id="PTHR46165:SF2">
    <property type="entry name" value="SET AND MYND DOMAIN-CONTAINING PROTEIN 4"/>
    <property type="match status" value="1"/>
</dbReference>
<dbReference type="InterPro" id="IPR046341">
    <property type="entry name" value="SET_dom_sf"/>
</dbReference>
<reference evidence="18 19" key="1">
    <citation type="submission" date="2024-05" db="EMBL/GenBank/DDBJ databases">
        <authorList>
            <person name="Wallberg A."/>
        </authorList>
    </citation>
    <scope>NUCLEOTIDE SEQUENCE [LARGE SCALE GENOMIC DNA]</scope>
</reference>
<dbReference type="CDD" id="cd10536">
    <property type="entry name" value="SET_SMYD4"/>
    <property type="match status" value="1"/>
</dbReference>
<dbReference type="EMBL" id="CAXKWB010003646">
    <property type="protein sequence ID" value="CAL4069783.1"/>
    <property type="molecule type" value="Genomic_DNA"/>
</dbReference>
<comment type="function">
    <text evidence="12">Protein-lysine N-methyltransferase. Monomethylates PRMT5, modulating its transcriptional activity. May also act as a histone methyltransferase. Plays a critical role in cardiac development. Acts as a key epigenetic regulator of gene expression during cardiac development via its dual activities as a methyltransferase and negative regulator of HDAC1.</text>
</comment>
<evidence type="ECO:0000256" key="4">
    <source>
        <dbReference type="ARBA" id="ARBA00022603"/>
    </source>
</evidence>
<dbReference type="InterPro" id="IPR052097">
    <property type="entry name" value="SET-MYND_domain_protein"/>
</dbReference>
<evidence type="ECO:0000259" key="17">
    <source>
        <dbReference type="PROSITE" id="PS50865"/>
    </source>
</evidence>
<evidence type="ECO:0000256" key="10">
    <source>
        <dbReference type="ARBA" id="ARBA00023242"/>
    </source>
</evidence>
<dbReference type="GO" id="GO:0005737">
    <property type="term" value="C:cytoplasm"/>
    <property type="evidence" value="ECO:0007669"/>
    <property type="project" value="UniProtKB-SubCell"/>
</dbReference>
<keyword evidence="19" id="KW-1185">Reference proteome</keyword>
<dbReference type="Gene3D" id="1.10.220.160">
    <property type="match status" value="1"/>
</dbReference>
<dbReference type="PANTHER" id="PTHR46165">
    <property type="entry name" value="SET AND MYND DOMAIN-CONTAINING PROTEIN 4"/>
    <property type="match status" value="1"/>
</dbReference>
<evidence type="ECO:0000256" key="1">
    <source>
        <dbReference type="ARBA" id="ARBA00004123"/>
    </source>
</evidence>
<dbReference type="Pfam" id="PF01753">
    <property type="entry name" value="zf-MYND"/>
    <property type="match status" value="1"/>
</dbReference>
<dbReference type="InterPro" id="IPR002893">
    <property type="entry name" value="Znf_MYND"/>
</dbReference>
<evidence type="ECO:0000256" key="12">
    <source>
        <dbReference type="ARBA" id="ARBA00093423"/>
    </source>
</evidence>
<feature type="non-terminal residue" evidence="18">
    <location>
        <position position="1"/>
    </location>
</feature>
<keyword evidence="8 15" id="KW-0863">Zinc-finger</keyword>
<evidence type="ECO:0000256" key="11">
    <source>
        <dbReference type="ARBA" id="ARBA00048985"/>
    </source>
</evidence>
<evidence type="ECO:0000256" key="13">
    <source>
        <dbReference type="ARBA" id="ARBA00093635"/>
    </source>
</evidence>
<dbReference type="PROSITE" id="PS50865">
    <property type="entry name" value="ZF_MYND_2"/>
    <property type="match status" value="1"/>
</dbReference>
<feature type="domain" description="MYND-type" evidence="17">
    <location>
        <begin position="143"/>
        <end position="182"/>
    </location>
</feature>
<keyword evidence="10" id="KW-0539">Nucleus</keyword>
<dbReference type="GO" id="GO:0008757">
    <property type="term" value="F:S-adenosylmethionine-dependent methyltransferase activity"/>
    <property type="evidence" value="ECO:0007669"/>
    <property type="project" value="UniProtKB-ARBA"/>
</dbReference>
<dbReference type="AlphaFoldDB" id="A0AAV2Q399"/>
<comment type="catalytic activity">
    <reaction evidence="11">
        <text>L-lysyl-[protein] + S-adenosyl-L-methionine = N(6)-methyl-L-lysyl-[protein] + S-adenosyl-L-homocysteine + H(+)</text>
        <dbReference type="Rhea" id="RHEA:51736"/>
        <dbReference type="Rhea" id="RHEA-COMP:9752"/>
        <dbReference type="Rhea" id="RHEA-COMP:13053"/>
        <dbReference type="ChEBI" id="CHEBI:15378"/>
        <dbReference type="ChEBI" id="CHEBI:29969"/>
        <dbReference type="ChEBI" id="CHEBI:57856"/>
        <dbReference type="ChEBI" id="CHEBI:59789"/>
        <dbReference type="ChEBI" id="CHEBI:61929"/>
    </reaction>
</comment>
<dbReference type="Proteomes" id="UP001497623">
    <property type="component" value="Unassembled WGS sequence"/>
</dbReference>
<comment type="subcellular location">
    <subcellularLocation>
        <location evidence="2">Cytoplasm</location>
    </subcellularLocation>
    <subcellularLocation>
        <location evidence="1">Nucleus</location>
    </subcellularLocation>
</comment>
<keyword evidence="5" id="KW-0808">Transferase</keyword>
<keyword evidence="6" id="KW-0949">S-adenosyl-L-methionine</keyword>
<feature type="domain" description="SET" evidence="16">
    <location>
        <begin position="90"/>
        <end position="384"/>
    </location>
</feature>
<dbReference type="GO" id="GO:0005634">
    <property type="term" value="C:nucleus"/>
    <property type="evidence" value="ECO:0007669"/>
    <property type="project" value="UniProtKB-SubCell"/>
</dbReference>
<dbReference type="InterPro" id="IPR001214">
    <property type="entry name" value="SET_dom"/>
</dbReference>
<evidence type="ECO:0000256" key="8">
    <source>
        <dbReference type="ARBA" id="ARBA00022771"/>
    </source>
</evidence>
<dbReference type="GO" id="GO:0008270">
    <property type="term" value="F:zinc ion binding"/>
    <property type="evidence" value="ECO:0007669"/>
    <property type="project" value="UniProtKB-KW"/>
</dbReference>
<evidence type="ECO:0000256" key="9">
    <source>
        <dbReference type="ARBA" id="ARBA00022833"/>
    </source>
</evidence>
<keyword evidence="9" id="KW-0862">Zinc</keyword>
<feature type="non-terminal residue" evidence="18">
    <location>
        <position position="538"/>
    </location>
</feature>
<protein>
    <recommendedName>
        <fullName evidence="13">Protein-lysine N-methyltransferase SMYD4</fullName>
    </recommendedName>
    <alternativeName>
        <fullName evidence="14">SET and MYND domain-containing protein 4</fullName>
    </alternativeName>
</protein>
<keyword evidence="7" id="KW-0479">Metal-binding</keyword>
<evidence type="ECO:0000259" key="16">
    <source>
        <dbReference type="PROSITE" id="PS50280"/>
    </source>
</evidence>
<proteinExistence type="predicted"/>
<evidence type="ECO:0000256" key="2">
    <source>
        <dbReference type="ARBA" id="ARBA00004496"/>
    </source>
</evidence>
<evidence type="ECO:0000313" key="19">
    <source>
        <dbReference type="Proteomes" id="UP001497623"/>
    </source>
</evidence>
<dbReference type="Pfam" id="PF00856">
    <property type="entry name" value="SET"/>
    <property type="match status" value="1"/>
</dbReference>
<dbReference type="GO" id="GO:0042826">
    <property type="term" value="F:histone deacetylase binding"/>
    <property type="evidence" value="ECO:0007669"/>
    <property type="project" value="TreeGrafter"/>
</dbReference>
<evidence type="ECO:0000313" key="18">
    <source>
        <dbReference type="EMBL" id="CAL4069783.1"/>
    </source>
</evidence>
<dbReference type="GO" id="GO:0032259">
    <property type="term" value="P:methylation"/>
    <property type="evidence" value="ECO:0007669"/>
    <property type="project" value="UniProtKB-KW"/>
</dbReference>
<organism evidence="18 19">
    <name type="scientific">Meganyctiphanes norvegica</name>
    <name type="common">Northern krill</name>
    <name type="synonym">Thysanopoda norvegica</name>
    <dbReference type="NCBI Taxonomy" id="48144"/>
    <lineage>
        <taxon>Eukaryota</taxon>
        <taxon>Metazoa</taxon>
        <taxon>Ecdysozoa</taxon>
        <taxon>Arthropoda</taxon>
        <taxon>Crustacea</taxon>
        <taxon>Multicrustacea</taxon>
        <taxon>Malacostraca</taxon>
        <taxon>Eumalacostraca</taxon>
        <taxon>Eucarida</taxon>
        <taxon>Euphausiacea</taxon>
        <taxon>Euphausiidae</taxon>
        <taxon>Meganyctiphanes</taxon>
    </lineage>
</organism>
<evidence type="ECO:0000256" key="3">
    <source>
        <dbReference type="ARBA" id="ARBA00022490"/>
    </source>
</evidence>
<evidence type="ECO:0000256" key="6">
    <source>
        <dbReference type="ARBA" id="ARBA00022691"/>
    </source>
</evidence>
<evidence type="ECO:0000256" key="15">
    <source>
        <dbReference type="PROSITE-ProRule" id="PRU00134"/>
    </source>
</evidence>
<dbReference type="Gene3D" id="6.10.140.2220">
    <property type="match status" value="1"/>
</dbReference>
<dbReference type="SUPFAM" id="SSF144232">
    <property type="entry name" value="HIT/MYND zinc finger-like"/>
    <property type="match status" value="1"/>
</dbReference>
<accession>A0AAV2Q399</accession>
<keyword evidence="3" id="KW-0963">Cytoplasm</keyword>
<name>A0AAV2Q399_MEGNR</name>
<evidence type="ECO:0000256" key="5">
    <source>
        <dbReference type="ARBA" id="ARBA00022679"/>
    </source>
</evidence>
<dbReference type="InterPro" id="IPR044421">
    <property type="entry name" value="SMYD4_SET"/>
</dbReference>
<sequence length="538" mass="60796">NCEVILNTLKLDGKAKDAYKKSLSKLLQQCVRGINRGKCQNKKQLTRFEEIKNADTSASFGSDDLIFAYNNPTPPNLDDEPNPTIPAFSRALKLQYSTEQGRYVVATRDIKPGEVIAVEKAYTSCLHSGCLHSDEPTSHISFCTFCLARCATPLPCPECTNVVFCNEECRSKGWNKFHMKECPVFSQLQKLGGGGAFISAYRIIATHTLDELKGFVSQFQKVLQKSPLDQIHNEQQICDSDSYRSIYFLEGNINIMDTKELYCFSIIAFIMTQLLIQSNRFFVNNTGDKSIPDIEDVVFIGSLFIRHIVGVCCNAFGIKETPVIVNKKNFSKHELSIGSGTYIAESLFNHSCIPSAFIFFYGNVGVCRATRFIPSGSQVNICYIDIYYSEPDRNIRRKSLFDAYSFICNCDVCLSNCKLSLSGIKMSGFTFPILRTKDNRVSRNDFENTASLKKELDSLVREIVSMFNNLTSSSCDVNEYLMLTLEAIEFFDRFVVIPDSSYIQLTTICREIFERRSSCYFISQPLTSASNNIYFVNK</sequence>